<dbReference type="RefSeq" id="WP_141005420.1">
    <property type="nucleotide sequence ID" value="NZ_BAAAOR010000014.1"/>
</dbReference>
<dbReference type="InterPro" id="IPR029063">
    <property type="entry name" value="SAM-dependent_MTases_sf"/>
</dbReference>
<dbReference type="InterPro" id="IPR050320">
    <property type="entry name" value="N5-glutamine_MTase"/>
</dbReference>
<dbReference type="Pfam" id="PF05175">
    <property type="entry name" value="MTS"/>
    <property type="match status" value="1"/>
</dbReference>
<comment type="caution">
    <text evidence="2">The sequence shown here is derived from an EMBL/GenBank/DDBJ whole genome shotgun (WGS) entry which is preliminary data.</text>
</comment>
<proteinExistence type="predicted"/>
<organism evidence="2 3">
    <name type="scientific">Nocardioides humi</name>
    <dbReference type="NCBI Taxonomy" id="449461"/>
    <lineage>
        <taxon>Bacteria</taxon>
        <taxon>Bacillati</taxon>
        <taxon>Actinomycetota</taxon>
        <taxon>Actinomycetes</taxon>
        <taxon>Propionibacteriales</taxon>
        <taxon>Nocardioidaceae</taxon>
        <taxon>Nocardioides</taxon>
    </lineage>
</organism>
<keyword evidence="3" id="KW-1185">Reference proteome</keyword>
<dbReference type="CDD" id="cd02440">
    <property type="entry name" value="AdoMet_MTases"/>
    <property type="match status" value="1"/>
</dbReference>
<evidence type="ECO:0000259" key="1">
    <source>
        <dbReference type="Pfam" id="PF05175"/>
    </source>
</evidence>
<accession>A0ABN2AA34</accession>
<dbReference type="PANTHER" id="PTHR18895:SF74">
    <property type="entry name" value="MTRF1L RELEASE FACTOR GLUTAMINE METHYLTRANSFERASE"/>
    <property type="match status" value="1"/>
</dbReference>
<evidence type="ECO:0000313" key="3">
    <source>
        <dbReference type="Proteomes" id="UP001500842"/>
    </source>
</evidence>
<feature type="domain" description="Methyltransferase small" evidence="1">
    <location>
        <begin position="43"/>
        <end position="127"/>
    </location>
</feature>
<protein>
    <recommendedName>
        <fullName evidence="1">Methyltransferase small domain-containing protein</fullName>
    </recommendedName>
</protein>
<dbReference type="InterPro" id="IPR007848">
    <property type="entry name" value="Small_mtfrase_dom"/>
</dbReference>
<dbReference type="EMBL" id="BAAAOR010000014">
    <property type="protein sequence ID" value="GAA1514624.1"/>
    <property type="molecule type" value="Genomic_DNA"/>
</dbReference>
<dbReference type="Proteomes" id="UP001500842">
    <property type="component" value="Unassembled WGS sequence"/>
</dbReference>
<sequence>MTTVDDPGTESTIPFGPLAIGYDDTVLRPRPWTAVQARWAASLLRTLPAGPVLELCSGAGHIGLLAVHGSGRTLVGVDASPAACRWLQRNAQSNGVRVDVRRARLDEALRPDERFPLVVADPPWVPHDEVGRYPEDPLLAIDGGADGLDLARACVDVAAAHLMPAGALLLQLGSVEQAERLGPHGRRAGLGEEGRRVVPGRGVVVCLRPG</sequence>
<dbReference type="Gene3D" id="3.40.50.150">
    <property type="entry name" value="Vaccinia Virus protein VP39"/>
    <property type="match status" value="1"/>
</dbReference>
<dbReference type="PROSITE" id="PS00092">
    <property type="entry name" value="N6_MTASE"/>
    <property type="match status" value="1"/>
</dbReference>
<dbReference type="SUPFAM" id="SSF53335">
    <property type="entry name" value="S-adenosyl-L-methionine-dependent methyltransferases"/>
    <property type="match status" value="1"/>
</dbReference>
<dbReference type="PANTHER" id="PTHR18895">
    <property type="entry name" value="HEMK METHYLTRANSFERASE"/>
    <property type="match status" value="1"/>
</dbReference>
<evidence type="ECO:0000313" key="2">
    <source>
        <dbReference type="EMBL" id="GAA1514624.1"/>
    </source>
</evidence>
<name>A0ABN2AA34_9ACTN</name>
<gene>
    <name evidence="2" type="ORF">GCM10009788_18770</name>
</gene>
<dbReference type="InterPro" id="IPR002052">
    <property type="entry name" value="DNA_methylase_N6_adenine_CS"/>
</dbReference>
<reference evidence="2 3" key="1">
    <citation type="journal article" date="2019" name="Int. J. Syst. Evol. Microbiol.">
        <title>The Global Catalogue of Microorganisms (GCM) 10K type strain sequencing project: providing services to taxonomists for standard genome sequencing and annotation.</title>
        <authorList>
            <consortium name="The Broad Institute Genomics Platform"/>
            <consortium name="The Broad Institute Genome Sequencing Center for Infectious Disease"/>
            <person name="Wu L."/>
            <person name="Ma J."/>
        </authorList>
    </citation>
    <scope>NUCLEOTIDE SEQUENCE [LARGE SCALE GENOMIC DNA]</scope>
    <source>
        <strain evidence="2 3">JCM 14942</strain>
    </source>
</reference>